<dbReference type="AlphaFoldDB" id="A0A8S8ZFF0"/>
<evidence type="ECO:0000256" key="5">
    <source>
        <dbReference type="ARBA" id="ARBA00022964"/>
    </source>
</evidence>
<keyword evidence="3" id="KW-0479">Metal-binding</keyword>
<dbReference type="InterPro" id="IPR029068">
    <property type="entry name" value="Glyas_Bleomycin-R_OHBP_Dase"/>
</dbReference>
<keyword evidence="4" id="KW-0058">Aromatic hydrocarbons catabolism</keyword>
<dbReference type="GO" id="GO:0008198">
    <property type="term" value="F:ferrous iron binding"/>
    <property type="evidence" value="ECO:0007669"/>
    <property type="project" value="InterPro"/>
</dbReference>
<comment type="similarity">
    <text evidence="2">Belongs to the extradiol ring-cleavage dioxygenase family.</text>
</comment>
<keyword evidence="5" id="KW-0223">Dioxygenase</keyword>
<proteinExistence type="inferred from homology"/>
<dbReference type="InterPro" id="IPR037523">
    <property type="entry name" value="VOC_core"/>
</dbReference>
<dbReference type="Proteomes" id="UP000433876">
    <property type="component" value="Unassembled WGS sequence"/>
</dbReference>
<evidence type="ECO:0000313" key="9">
    <source>
        <dbReference type="EMBL" id="KAA8623993.1"/>
    </source>
</evidence>
<dbReference type="SUPFAM" id="SSF54593">
    <property type="entry name" value="Glyoxalase/Bleomycin resistance protein/Dihydroxybiphenyl dioxygenase"/>
    <property type="match status" value="1"/>
</dbReference>
<protein>
    <recommendedName>
        <fullName evidence="8">VOC domain-containing protein</fullName>
    </recommendedName>
</protein>
<evidence type="ECO:0000256" key="1">
    <source>
        <dbReference type="ARBA" id="ARBA00001954"/>
    </source>
</evidence>
<reference evidence="9 10" key="1">
    <citation type="submission" date="2017-07" db="EMBL/GenBank/DDBJ databases">
        <title>Genome sequence of the Sordaria macrospora wild type strain R19027.</title>
        <authorList>
            <person name="Nowrousian M."/>
            <person name="Teichert I."/>
            <person name="Kueck U."/>
        </authorList>
    </citation>
    <scope>NUCLEOTIDE SEQUENCE [LARGE SCALE GENOMIC DNA]</scope>
    <source>
        <strain evidence="9 10">R19027</strain>
        <tissue evidence="9">Mycelium</tissue>
    </source>
</reference>
<dbReference type="PROSITE" id="PS51819">
    <property type="entry name" value="VOC"/>
    <property type="match status" value="1"/>
</dbReference>
<dbReference type="InterPro" id="IPR004360">
    <property type="entry name" value="Glyas_Fos-R_dOase_dom"/>
</dbReference>
<comment type="cofactor">
    <cofactor evidence="1">
        <name>Fe(2+)</name>
        <dbReference type="ChEBI" id="CHEBI:29033"/>
    </cofactor>
</comment>
<dbReference type="GO" id="GO:0051213">
    <property type="term" value="F:dioxygenase activity"/>
    <property type="evidence" value="ECO:0007669"/>
    <property type="project" value="UniProtKB-KW"/>
</dbReference>
<organism evidence="9 10">
    <name type="scientific">Sordaria macrospora</name>
    <dbReference type="NCBI Taxonomy" id="5147"/>
    <lineage>
        <taxon>Eukaryota</taxon>
        <taxon>Fungi</taxon>
        <taxon>Dikarya</taxon>
        <taxon>Ascomycota</taxon>
        <taxon>Pezizomycotina</taxon>
        <taxon>Sordariomycetes</taxon>
        <taxon>Sordariomycetidae</taxon>
        <taxon>Sordariales</taxon>
        <taxon>Sordariaceae</taxon>
        <taxon>Sordaria</taxon>
    </lineage>
</organism>
<evidence type="ECO:0000256" key="4">
    <source>
        <dbReference type="ARBA" id="ARBA00022797"/>
    </source>
</evidence>
<keyword evidence="7" id="KW-0408">Iron</keyword>
<dbReference type="InterPro" id="IPR000486">
    <property type="entry name" value="Xdiol_ring_cleave_dOase_1/2"/>
</dbReference>
<sequence>METTVENITISISILELAVALHLLRPPVSSTIAISGFTPNNPQSLVFIMASNQTETNDLISPSSIGHFGIRTTPDKFEAMVNWHLNFFGARAVLRNKNAVFIAWDDEHHRMVIVSDPSHEQIPNRATAATVYHLAFTLNSLADLATSYEQKKARGILPHWPVNHGMSTSMYYTDPDGNEFEMQVNNFDTAEEALAFMVTPEYAENPIGVDIDIEDWLKRVRSGEDEAILKKRPVIGQRLSRYENSIYFQKPPASTA</sequence>
<gene>
    <name evidence="9" type="ORF">SMACR_07204</name>
</gene>
<accession>A0A8S8ZFF0</accession>
<evidence type="ECO:0000256" key="6">
    <source>
        <dbReference type="ARBA" id="ARBA00023002"/>
    </source>
</evidence>
<dbReference type="EMBL" id="NMPR01000280">
    <property type="protein sequence ID" value="KAA8623993.1"/>
    <property type="molecule type" value="Genomic_DNA"/>
</dbReference>
<evidence type="ECO:0000256" key="2">
    <source>
        <dbReference type="ARBA" id="ARBA00008784"/>
    </source>
</evidence>
<evidence type="ECO:0000256" key="7">
    <source>
        <dbReference type="ARBA" id="ARBA00023004"/>
    </source>
</evidence>
<dbReference type="CDD" id="cd08348">
    <property type="entry name" value="BphC2-C3-RGP6_C_like"/>
    <property type="match status" value="1"/>
</dbReference>
<evidence type="ECO:0000256" key="3">
    <source>
        <dbReference type="ARBA" id="ARBA00022723"/>
    </source>
</evidence>
<keyword evidence="6" id="KW-0560">Oxidoreductase</keyword>
<dbReference type="VEuPathDB" id="FungiDB:SMAC_07204"/>
<feature type="domain" description="VOC" evidence="8">
    <location>
        <begin position="64"/>
        <end position="185"/>
    </location>
</feature>
<comment type="caution">
    <text evidence="9">The sequence shown here is derived from an EMBL/GenBank/DDBJ whole genome shotgun (WGS) entry which is preliminary data.</text>
</comment>
<evidence type="ECO:0000259" key="8">
    <source>
        <dbReference type="PROSITE" id="PS51819"/>
    </source>
</evidence>
<dbReference type="Gene3D" id="3.10.180.10">
    <property type="entry name" value="2,3-Dihydroxybiphenyl 1,2-Dioxygenase, domain 1"/>
    <property type="match status" value="1"/>
</dbReference>
<dbReference type="OMA" id="EITTHSW"/>
<evidence type="ECO:0000313" key="10">
    <source>
        <dbReference type="Proteomes" id="UP000433876"/>
    </source>
</evidence>
<dbReference type="Pfam" id="PF00903">
    <property type="entry name" value="Glyoxalase"/>
    <property type="match status" value="1"/>
</dbReference>
<name>A0A8S8ZFF0_SORMA</name>
<dbReference type="PROSITE" id="PS00082">
    <property type="entry name" value="EXTRADIOL_DIOXYGENAS"/>
    <property type="match status" value="1"/>
</dbReference>